<dbReference type="UniPathway" id="UPA00079">
    <property type="reaction ID" value="UER00169"/>
</dbReference>
<dbReference type="PROSITE" id="PS51608">
    <property type="entry name" value="SAM_MT_UBIE"/>
    <property type="match status" value="1"/>
</dbReference>
<dbReference type="NCBIfam" id="NF001243">
    <property type="entry name" value="PRK00216.1-4"/>
    <property type="match status" value="1"/>
</dbReference>
<evidence type="ECO:0000313" key="6">
    <source>
        <dbReference type="Proteomes" id="UP000243333"/>
    </source>
</evidence>
<dbReference type="NCBIfam" id="NF001244">
    <property type="entry name" value="PRK00216.1-5"/>
    <property type="match status" value="1"/>
</dbReference>
<dbReference type="Pfam" id="PF01209">
    <property type="entry name" value="Ubie_methyltran"/>
    <property type="match status" value="1"/>
</dbReference>
<sequence>MAETFRPKDKLYGKEKEAFVYSVFSSIAHRYDLLNTALSFNQDKRWRRFAAAKTGLAAGGTALDVCCGTGMLTLELAKLAGPVGRVVGLDFCENMLVQARENIGKTLYAQTIELVQGNAMDLPFADNTFDCATIGFALRNVPDVERTVAEMRRVVRPGGTVVSLELAKPSAPVFKQLYYFYFEQVLPLLGKLGVGIDGPYRWLPESLRVFPHQREICDLFARTGLKEACYFELTGGIVAVHVGIK</sequence>
<comment type="function">
    <text evidence="4">Methyltransferase required for the conversion of demethylmenaquinol (DMKH2) to menaquinol (MKH2).</text>
</comment>
<dbReference type="GO" id="GO:0043770">
    <property type="term" value="F:demethylmenaquinone methyltransferase activity"/>
    <property type="evidence" value="ECO:0007669"/>
    <property type="project" value="UniProtKB-UniRule"/>
</dbReference>
<dbReference type="SUPFAM" id="SSF53335">
    <property type="entry name" value="S-adenosyl-L-methionine-dependent methyltransferases"/>
    <property type="match status" value="1"/>
</dbReference>
<dbReference type="NCBIfam" id="TIGR01934">
    <property type="entry name" value="MenG_MenH_UbiE"/>
    <property type="match status" value="1"/>
</dbReference>
<evidence type="ECO:0000313" key="5">
    <source>
        <dbReference type="EMBL" id="SDF03485.1"/>
    </source>
</evidence>
<evidence type="ECO:0000256" key="3">
    <source>
        <dbReference type="ARBA" id="ARBA00022691"/>
    </source>
</evidence>
<protein>
    <recommendedName>
        <fullName evidence="4">Demethylmenaquinone methyltransferase</fullName>
        <ecNumber evidence="4">2.1.1.163</ecNumber>
    </recommendedName>
</protein>
<dbReference type="GO" id="GO:0032259">
    <property type="term" value="P:methylation"/>
    <property type="evidence" value="ECO:0007669"/>
    <property type="project" value="UniProtKB-KW"/>
</dbReference>
<dbReference type="RefSeq" id="WP_093687310.1">
    <property type="nucleotide sequence ID" value="NZ_FNBU01000001.1"/>
</dbReference>
<evidence type="ECO:0000256" key="4">
    <source>
        <dbReference type="HAMAP-Rule" id="MF_01813"/>
    </source>
</evidence>
<feature type="binding site" evidence="4">
    <location>
        <position position="90"/>
    </location>
    <ligand>
        <name>S-adenosyl-L-methionine</name>
        <dbReference type="ChEBI" id="CHEBI:59789"/>
    </ligand>
</feature>
<dbReference type="EMBL" id="FNBU01000001">
    <property type="protein sequence ID" value="SDF03485.1"/>
    <property type="molecule type" value="Genomic_DNA"/>
</dbReference>
<evidence type="ECO:0000256" key="1">
    <source>
        <dbReference type="ARBA" id="ARBA00022603"/>
    </source>
</evidence>
<dbReference type="OrthoDB" id="9808140at2"/>
<comment type="pathway">
    <text evidence="4">Quinol/quinone metabolism; menaquinone biosynthesis; menaquinol from 1,4-dihydroxy-2-naphthoate: step 2/2.</text>
</comment>
<keyword evidence="3 4" id="KW-0949">S-adenosyl-L-methionine</keyword>
<dbReference type="STRING" id="1123285.SAMN05660235_00244"/>
<feature type="binding site" evidence="4">
    <location>
        <position position="69"/>
    </location>
    <ligand>
        <name>S-adenosyl-L-methionine</name>
        <dbReference type="ChEBI" id="CHEBI:59789"/>
    </ligand>
</feature>
<evidence type="ECO:0000256" key="2">
    <source>
        <dbReference type="ARBA" id="ARBA00022679"/>
    </source>
</evidence>
<dbReference type="PROSITE" id="PS01183">
    <property type="entry name" value="UBIE_1"/>
    <property type="match status" value="1"/>
</dbReference>
<keyword evidence="4" id="KW-0474">Menaquinone biosynthesis</keyword>
<reference evidence="6" key="1">
    <citation type="submission" date="2016-10" db="EMBL/GenBank/DDBJ databases">
        <authorList>
            <person name="Varghese N."/>
            <person name="Submissions S."/>
        </authorList>
    </citation>
    <scope>NUCLEOTIDE SEQUENCE [LARGE SCALE GENOMIC DNA]</scope>
    <source>
        <strain evidence="6">DSM 23256</strain>
    </source>
</reference>
<dbReference type="EC" id="2.1.1.163" evidence="4"/>
<comment type="caution">
    <text evidence="4">Lacks conserved residue(s) required for the propagation of feature annotation.</text>
</comment>
<accession>A0A1G7HST2</accession>
<comment type="similarity">
    <text evidence="4">Belongs to the class I-like SAM-binding methyltransferase superfamily. MenG/UbiE family.</text>
</comment>
<dbReference type="PANTHER" id="PTHR43591:SF24">
    <property type="entry name" value="2-METHOXY-6-POLYPRENYL-1,4-BENZOQUINOL METHYLASE, MITOCHONDRIAL"/>
    <property type="match status" value="1"/>
</dbReference>
<dbReference type="PANTHER" id="PTHR43591">
    <property type="entry name" value="METHYLTRANSFERASE"/>
    <property type="match status" value="1"/>
</dbReference>
<keyword evidence="6" id="KW-1185">Reference proteome</keyword>
<dbReference type="CDD" id="cd02440">
    <property type="entry name" value="AdoMet_MTases"/>
    <property type="match status" value="1"/>
</dbReference>
<dbReference type="Gene3D" id="3.40.50.150">
    <property type="entry name" value="Vaccinia Virus protein VP39"/>
    <property type="match status" value="1"/>
</dbReference>
<feature type="binding site" evidence="4">
    <location>
        <begin position="118"/>
        <end position="119"/>
    </location>
    <ligand>
        <name>S-adenosyl-L-methionine</name>
        <dbReference type="ChEBI" id="CHEBI:59789"/>
    </ligand>
</feature>
<dbReference type="GO" id="GO:0009234">
    <property type="term" value="P:menaquinone biosynthetic process"/>
    <property type="evidence" value="ECO:0007669"/>
    <property type="project" value="UniProtKB-UniRule"/>
</dbReference>
<dbReference type="InterPro" id="IPR004033">
    <property type="entry name" value="UbiE/COQ5_MeTrFase"/>
</dbReference>
<proteinExistence type="inferred from homology"/>
<keyword evidence="1 4" id="KW-0489">Methyltransferase</keyword>
<dbReference type="InterPro" id="IPR029063">
    <property type="entry name" value="SAM-dependent_MTases_sf"/>
</dbReference>
<organism evidence="5 6">
    <name type="scientific">Sporolituus thermophilus DSM 23256</name>
    <dbReference type="NCBI Taxonomy" id="1123285"/>
    <lineage>
        <taxon>Bacteria</taxon>
        <taxon>Bacillati</taxon>
        <taxon>Bacillota</taxon>
        <taxon>Negativicutes</taxon>
        <taxon>Selenomonadales</taxon>
        <taxon>Sporomusaceae</taxon>
        <taxon>Sporolituus</taxon>
    </lineage>
</organism>
<dbReference type="AlphaFoldDB" id="A0A1G7HST2"/>
<keyword evidence="2 4" id="KW-0808">Transferase</keyword>
<gene>
    <name evidence="4" type="primary">menG</name>
    <name evidence="5" type="ORF">SAMN05660235_00244</name>
</gene>
<comment type="catalytic activity">
    <reaction evidence="4">
        <text>a 2-demethylmenaquinol + S-adenosyl-L-methionine = a menaquinol + S-adenosyl-L-homocysteine + H(+)</text>
        <dbReference type="Rhea" id="RHEA:42640"/>
        <dbReference type="Rhea" id="RHEA-COMP:9539"/>
        <dbReference type="Rhea" id="RHEA-COMP:9563"/>
        <dbReference type="ChEBI" id="CHEBI:15378"/>
        <dbReference type="ChEBI" id="CHEBI:18151"/>
        <dbReference type="ChEBI" id="CHEBI:55437"/>
        <dbReference type="ChEBI" id="CHEBI:57856"/>
        <dbReference type="ChEBI" id="CHEBI:59789"/>
        <dbReference type="EC" id="2.1.1.163"/>
    </reaction>
</comment>
<dbReference type="HAMAP" id="MF_01813">
    <property type="entry name" value="MenG_UbiE_methyltr"/>
    <property type="match status" value="1"/>
</dbReference>
<dbReference type="InterPro" id="IPR023576">
    <property type="entry name" value="UbiE/COQ5_MeTrFase_CS"/>
</dbReference>
<dbReference type="Proteomes" id="UP000243333">
    <property type="component" value="Unassembled WGS sequence"/>
</dbReference>
<name>A0A1G7HST2_9FIRM</name>